<keyword evidence="5" id="KW-1185">Reference proteome</keyword>
<name>G8X8W7_FLACA</name>
<dbReference type="Proteomes" id="UP000005638">
    <property type="component" value="Chromosome"/>
</dbReference>
<dbReference type="Gene3D" id="3.40.50.720">
    <property type="entry name" value="NAD(P)-binding Rossmann-like Domain"/>
    <property type="match status" value="1"/>
</dbReference>
<protein>
    <submittedName>
        <fullName evidence="4">Nucleoside-diphosphate sugar epimerase</fullName>
    </submittedName>
</protein>
<dbReference type="NCBIfam" id="TIGR01777">
    <property type="entry name" value="yfcH"/>
    <property type="match status" value="1"/>
</dbReference>
<dbReference type="Pfam" id="PF08338">
    <property type="entry name" value="DUF1731"/>
    <property type="match status" value="1"/>
</dbReference>
<gene>
    <name evidence="4" type="ordered locus">FCOL_11995</name>
</gene>
<dbReference type="InterPro" id="IPR010099">
    <property type="entry name" value="SDR39U1"/>
</dbReference>
<accession>G8X8W7</accession>
<dbReference type="RefSeq" id="WP_014166464.1">
    <property type="nucleotide sequence ID" value="NC_016510.2"/>
</dbReference>
<dbReference type="PANTHER" id="PTHR11092">
    <property type="entry name" value="SUGAR NUCLEOTIDE EPIMERASE RELATED"/>
    <property type="match status" value="1"/>
</dbReference>
<dbReference type="InterPro" id="IPR036291">
    <property type="entry name" value="NAD(P)-bd_dom_sf"/>
</dbReference>
<dbReference type="HOGENOM" id="CLU_047373_0_2_10"/>
<evidence type="ECO:0000259" key="3">
    <source>
        <dbReference type="Pfam" id="PF08338"/>
    </source>
</evidence>
<feature type="domain" description="DUF1731" evidence="3">
    <location>
        <begin position="254"/>
        <end position="300"/>
    </location>
</feature>
<dbReference type="Pfam" id="PF01370">
    <property type="entry name" value="Epimerase"/>
    <property type="match status" value="1"/>
</dbReference>
<organism evidence="4 5">
    <name type="scientific">Flavobacterium columnare (strain ATCC 49512 / CIP 103533 / TG 44/87)</name>
    <dbReference type="NCBI Taxonomy" id="1041826"/>
    <lineage>
        <taxon>Bacteria</taxon>
        <taxon>Pseudomonadati</taxon>
        <taxon>Bacteroidota</taxon>
        <taxon>Flavobacteriia</taxon>
        <taxon>Flavobacteriales</taxon>
        <taxon>Flavobacteriaceae</taxon>
        <taxon>Flavobacterium</taxon>
    </lineage>
</organism>
<sequence length="302" mass="34144">MKVLVTGATGLVGKEIIKILHAKGIFVHYLTTSRNKLTHSDNTKGFYWNPQKGEIDSACIEGVHSIIHLAGASISKRWTSGYKQEIINSRILPMQMLYKLLQNTPNEVKNIVTASAIGVYPSCIEKYYTEDFLDFDDSFLSNVVKKWEESADKFIHLGVKVCKLRIGLVLSKKGGVLPEILNPLQVGLGVLFGSGQQWQSWIHIKDLARLFVFALDLQLQGIYNNAVAPDPVTHKEFMFILNRFLEKPLIVVNLPKFLMKLILGEKHVLLYDSQRVSSLKIQQKGFQFLYANLDDALNNLLK</sequence>
<dbReference type="InterPro" id="IPR001509">
    <property type="entry name" value="Epimerase_deHydtase"/>
</dbReference>
<feature type="domain" description="NAD-dependent epimerase/dehydratase" evidence="2">
    <location>
        <begin position="3"/>
        <end position="223"/>
    </location>
</feature>
<comment type="similarity">
    <text evidence="1">Belongs to the NAD(P)-dependent epimerase/dehydratase family. SDR39U1 subfamily.</text>
</comment>
<dbReference type="eggNOG" id="COG1090">
    <property type="taxonomic scope" value="Bacteria"/>
</dbReference>
<dbReference type="AlphaFoldDB" id="G8X8W7"/>
<proteinExistence type="inferred from homology"/>
<evidence type="ECO:0000313" key="5">
    <source>
        <dbReference type="Proteomes" id="UP000005638"/>
    </source>
</evidence>
<dbReference type="SUPFAM" id="SSF51735">
    <property type="entry name" value="NAD(P)-binding Rossmann-fold domains"/>
    <property type="match status" value="1"/>
</dbReference>
<reference evidence="4 5" key="1">
    <citation type="journal article" date="2012" name="J. Bacteriol.">
        <title>Genome Sequence of the Fish Pathogen Flavobacterium columnare ATCC 49512.</title>
        <authorList>
            <person name="Tekedar H.C."/>
            <person name="Karsi A."/>
            <person name="Gillaspy A.F."/>
            <person name="Dyer D.W."/>
            <person name="Benton N.R."/>
            <person name="Zaitshik J."/>
            <person name="Vamenta S."/>
            <person name="Banes M.M."/>
            <person name="Gulsoy N."/>
            <person name="Aboko-Cole M."/>
            <person name="Waldbieser G.C."/>
            <person name="Lawrence M.L."/>
        </authorList>
    </citation>
    <scope>NUCLEOTIDE SEQUENCE [LARGE SCALE GENOMIC DNA]</scope>
    <source>
        <strain evidence="5">ATCC 49512 / CIP 103533 / TG 44/87</strain>
    </source>
</reference>
<dbReference type="KEGG" id="fco:FCOL_11995"/>
<dbReference type="PANTHER" id="PTHR11092:SF0">
    <property type="entry name" value="EPIMERASE FAMILY PROTEIN SDR39U1"/>
    <property type="match status" value="1"/>
</dbReference>
<dbReference type="EMBL" id="CP003222">
    <property type="protein sequence ID" value="AEW87200.1"/>
    <property type="molecule type" value="Genomic_DNA"/>
</dbReference>
<evidence type="ECO:0000259" key="2">
    <source>
        <dbReference type="Pfam" id="PF01370"/>
    </source>
</evidence>
<evidence type="ECO:0000313" key="4">
    <source>
        <dbReference type="EMBL" id="AEW87200.1"/>
    </source>
</evidence>
<evidence type="ECO:0000256" key="1">
    <source>
        <dbReference type="ARBA" id="ARBA00009353"/>
    </source>
</evidence>
<dbReference type="STRING" id="1041826.FCOL_11995"/>
<dbReference type="InterPro" id="IPR013549">
    <property type="entry name" value="DUF1731"/>
</dbReference>